<dbReference type="AlphaFoldDB" id="A0AA49GHT6"/>
<gene>
    <name evidence="2" type="ORF">K4G66_18485</name>
</gene>
<evidence type="ECO:0000256" key="1">
    <source>
        <dbReference type="SAM" id="MobiDB-lite"/>
    </source>
</evidence>
<protein>
    <submittedName>
        <fullName evidence="2">Uncharacterized protein</fullName>
    </submittedName>
</protein>
<evidence type="ECO:0000313" key="2">
    <source>
        <dbReference type="EMBL" id="WKN34367.1"/>
    </source>
</evidence>
<dbReference type="EMBL" id="CP120682">
    <property type="protein sequence ID" value="WKN34367.1"/>
    <property type="molecule type" value="Genomic_DNA"/>
</dbReference>
<feature type="region of interest" description="Disordered" evidence="1">
    <location>
        <begin position="1"/>
        <end position="21"/>
    </location>
</feature>
<name>A0AA49GHT6_9BACT</name>
<proteinExistence type="predicted"/>
<reference evidence="2" key="2">
    <citation type="journal article" date="2024" name="Antonie Van Leeuwenhoek">
        <title>Roseihalotalea indica gen. nov., sp. nov., a halophilic Bacteroidetes from mesopelagic Southwest Indian Ocean with higher carbohydrate metabolic potential.</title>
        <authorList>
            <person name="Chen B."/>
            <person name="Zhang M."/>
            <person name="Lin D."/>
            <person name="Ye J."/>
            <person name="Tang K."/>
        </authorList>
    </citation>
    <scope>NUCLEOTIDE SEQUENCE</scope>
    <source>
        <strain evidence="2">TK19036</strain>
    </source>
</reference>
<accession>A0AA49GHT6</accession>
<sequence>MFRTEKQTEEDLQQETRLIPMPDGSMRPVRMFTCQWKKLPCALWLFDDNLEELVDQTLEHQRDNPGRDFTKCFSDVLHYWNLEYRKMRLSISD</sequence>
<organism evidence="2">
    <name type="scientific">Roseihalotalea indica</name>
    <dbReference type="NCBI Taxonomy" id="2867963"/>
    <lineage>
        <taxon>Bacteria</taxon>
        <taxon>Pseudomonadati</taxon>
        <taxon>Bacteroidota</taxon>
        <taxon>Cytophagia</taxon>
        <taxon>Cytophagales</taxon>
        <taxon>Catalimonadaceae</taxon>
        <taxon>Roseihalotalea</taxon>
    </lineage>
</organism>
<reference evidence="2" key="1">
    <citation type="journal article" date="2023" name="Comput. Struct. Biotechnol. J.">
        <title>Discovery of a novel marine Bacteroidetes with a rich repertoire of carbohydrate-active enzymes.</title>
        <authorList>
            <person name="Chen B."/>
            <person name="Liu G."/>
            <person name="Chen Q."/>
            <person name="Wang H."/>
            <person name="Liu L."/>
            <person name="Tang K."/>
        </authorList>
    </citation>
    <scope>NUCLEOTIDE SEQUENCE</scope>
    <source>
        <strain evidence="2">TK19036</strain>
    </source>
</reference>